<dbReference type="Pfam" id="PF25780">
    <property type="entry name" value="TPR_IPO5"/>
    <property type="match status" value="1"/>
</dbReference>
<evidence type="ECO:0000313" key="12">
    <source>
        <dbReference type="Proteomes" id="UP000005207"/>
    </source>
</evidence>
<evidence type="ECO:0000256" key="2">
    <source>
        <dbReference type="ARBA" id="ARBA00004496"/>
    </source>
</evidence>
<evidence type="ECO:0000256" key="8">
    <source>
        <dbReference type="PROSITE-ProRule" id="PRU00103"/>
    </source>
</evidence>
<dbReference type="InterPro" id="IPR021133">
    <property type="entry name" value="HEAT_type_2"/>
</dbReference>
<dbReference type="PROSITE" id="PS50166">
    <property type="entry name" value="IMPORTIN_B_NT"/>
    <property type="match status" value="1"/>
</dbReference>
<feature type="repeat" description="HEAT" evidence="8">
    <location>
        <begin position="903"/>
        <end position="937"/>
    </location>
</feature>
<evidence type="ECO:0000256" key="4">
    <source>
        <dbReference type="ARBA" id="ARBA00022490"/>
    </source>
</evidence>
<dbReference type="AlphaFoldDB" id="A0A669D3E6"/>
<organism evidence="11 12">
    <name type="scientific">Oreochromis niloticus</name>
    <name type="common">Nile tilapia</name>
    <name type="synonym">Tilapia nilotica</name>
    <dbReference type="NCBI Taxonomy" id="8128"/>
    <lineage>
        <taxon>Eukaryota</taxon>
        <taxon>Metazoa</taxon>
        <taxon>Chordata</taxon>
        <taxon>Craniata</taxon>
        <taxon>Vertebrata</taxon>
        <taxon>Euteleostomi</taxon>
        <taxon>Actinopterygii</taxon>
        <taxon>Neopterygii</taxon>
        <taxon>Teleostei</taxon>
        <taxon>Neoteleostei</taxon>
        <taxon>Acanthomorphata</taxon>
        <taxon>Ovalentaria</taxon>
        <taxon>Cichlomorphae</taxon>
        <taxon>Cichliformes</taxon>
        <taxon>Cichlidae</taxon>
        <taxon>African cichlids</taxon>
        <taxon>Pseudocrenilabrinae</taxon>
        <taxon>Oreochromini</taxon>
        <taxon>Oreochromis</taxon>
    </lineage>
</organism>
<dbReference type="InterPro" id="IPR016024">
    <property type="entry name" value="ARM-type_fold"/>
</dbReference>
<keyword evidence="7" id="KW-0539">Nucleus</keyword>
<dbReference type="Proteomes" id="UP000005207">
    <property type="component" value="Linkage group LG9"/>
</dbReference>
<comment type="subcellular location">
    <subcellularLocation>
        <location evidence="2">Cytoplasm</location>
    </subcellularLocation>
    <subcellularLocation>
        <location evidence="1">Nucleus</location>
    </subcellularLocation>
</comment>
<dbReference type="InterPro" id="IPR011989">
    <property type="entry name" value="ARM-like"/>
</dbReference>
<evidence type="ECO:0000256" key="6">
    <source>
        <dbReference type="ARBA" id="ARBA00022927"/>
    </source>
</evidence>
<dbReference type="SUPFAM" id="SSF48371">
    <property type="entry name" value="ARM repeat"/>
    <property type="match status" value="2"/>
</dbReference>
<evidence type="ECO:0000256" key="3">
    <source>
        <dbReference type="ARBA" id="ARBA00022448"/>
    </source>
</evidence>
<feature type="domain" description="Importin N-terminal" evidence="10">
    <location>
        <begin position="23"/>
        <end position="89"/>
    </location>
</feature>
<feature type="region of interest" description="Disordered" evidence="9">
    <location>
        <begin position="299"/>
        <end position="322"/>
    </location>
</feature>
<dbReference type="InterPro" id="IPR034085">
    <property type="entry name" value="TOG"/>
</dbReference>
<dbReference type="GO" id="GO:0031267">
    <property type="term" value="F:small GTPase binding"/>
    <property type="evidence" value="ECO:0007669"/>
    <property type="project" value="InterPro"/>
</dbReference>
<dbReference type="GeneTree" id="ENSGT00550000075074"/>
<dbReference type="PROSITE" id="PS50077">
    <property type="entry name" value="HEAT_REPEAT"/>
    <property type="match status" value="1"/>
</dbReference>
<evidence type="ECO:0000259" key="10">
    <source>
        <dbReference type="PROSITE" id="PS50166"/>
    </source>
</evidence>
<dbReference type="SMART" id="SM00913">
    <property type="entry name" value="IBN_N"/>
    <property type="match status" value="2"/>
</dbReference>
<reference evidence="12" key="1">
    <citation type="submission" date="2012-01" db="EMBL/GenBank/DDBJ databases">
        <title>The Genome Sequence of Oreochromis niloticus (Nile Tilapia).</title>
        <authorList>
            <consortium name="Broad Institute Genome Assembly Team"/>
            <consortium name="Broad Institute Sequencing Platform"/>
            <person name="Di Palma F."/>
            <person name="Johnson J."/>
            <person name="Lander E.S."/>
            <person name="Lindblad-Toh K."/>
        </authorList>
    </citation>
    <scope>NUCLEOTIDE SEQUENCE [LARGE SCALE GENOMIC DNA]</scope>
</reference>
<evidence type="ECO:0000256" key="5">
    <source>
        <dbReference type="ARBA" id="ARBA00022737"/>
    </source>
</evidence>
<dbReference type="Ensembl" id="ENSONIT00000035273.1">
    <property type="protein sequence ID" value="ENSONIP00000055031.1"/>
    <property type="gene ID" value="ENSONIG00000014574.2"/>
</dbReference>
<dbReference type="SMART" id="SM01349">
    <property type="entry name" value="TOG"/>
    <property type="match status" value="1"/>
</dbReference>
<dbReference type="GO" id="GO:0006606">
    <property type="term" value="P:protein import into nucleus"/>
    <property type="evidence" value="ECO:0007669"/>
    <property type="project" value="InterPro"/>
</dbReference>
<dbReference type="Pfam" id="PF25574">
    <property type="entry name" value="TPR_IMB1"/>
    <property type="match status" value="1"/>
</dbReference>
<feature type="compositionally biased region" description="Acidic residues" evidence="9">
    <location>
        <begin position="304"/>
        <end position="313"/>
    </location>
</feature>
<dbReference type="Pfam" id="PF03810">
    <property type="entry name" value="IBN_N"/>
    <property type="match status" value="1"/>
</dbReference>
<dbReference type="Gene3D" id="1.25.10.10">
    <property type="entry name" value="Leucine-rich Repeat Variant"/>
    <property type="match status" value="2"/>
</dbReference>
<keyword evidence="5" id="KW-0677">Repeat</keyword>
<evidence type="ECO:0000313" key="11">
    <source>
        <dbReference type="Ensembl" id="ENSONIP00000055031.1"/>
    </source>
</evidence>
<keyword evidence="3" id="KW-0813">Transport</keyword>
<proteinExistence type="predicted"/>
<name>A0A669D3E6_ORENI</name>
<reference evidence="11" key="3">
    <citation type="submission" date="2025-09" db="UniProtKB">
        <authorList>
            <consortium name="Ensembl"/>
        </authorList>
    </citation>
    <scope>IDENTIFICATION</scope>
</reference>
<reference evidence="11" key="2">
    <citation type="submission" date="2025-08" db="UniProtKB">
        <authorList>
            <consortium name="Ensembl"/>
        </authorList>
    </citation>
    <scope>IDENTIFICATION</scope>
</reference>
<dbReference type="InterPro" id="IPR040122">
    <property type="entry name" value="Importin_beta"/>
</dbReference>
<dbReference type="PANTHER" id="PTHR10527">
    <property type="entry name" value="IMPORTIN BETA"/>
    <property type="match status" value="1"/>
</dbReference>
<keyword evidence="12" id="KW-1185">Reference proteome</keyword>
<evidence type="ECO:0000256" key="9">
    <source>
        <dbReference type="SAM" id="MobiDB-lite"/>
    </source>
</evidence>
<dbReference type="InterPro" id="IPR057672">
    <property type="entry name" value="TPR_IPO4/5"/>
</dbReference>
<dbReference type="GO" id="GO:0005737">
    <property type="term" value="C:cytoplasm"/>
    <property type="evidence" value="ECO:0007669"/>
    <property type="project" value="UniProtKB-SubCell"/>
</dbReference>
<sequence>MTEELEQILSQLTQPDNAIIQQATAQLKQAFKDPAIIPGLCAVMSGSQNPQIRQSAAVMLRLRVKKHWKKISPNDRESLKAVVLQAFMQETEHTVQHSLSQLCAVMVKHETPDHWPALLQLLTQSTKSGNPHDRQVGLLLLNKVIESNPEPFKPHYCQLLQLLRSVLEDHNNPTALYYCILTLTAITAFTGTEEMHLMRSILPNLIVALKCLIKNQASEAMEVFNELMESEVSIIVPHVADIVRFFLEVGSDTNLSDSLRVKALSCVTFLIKLKSKTVLKQKLLNPILQAIFPVLTAAPAPGEQDPEDEEDNSGDGTDNESPKHCAAQIIDTMALHMPPEKLFQQLMPLTQTCLASENPYQRKGGLMCLAVLAEGCADHIRTKMLKSVLQTVCQSLSDSSEVVRSAGLFALGQFSEHLQPEVSTYCSELMPLLLGYLSSLNQAKIGHVTKAFYALENFMENLGADIEPYLPTLMETMLSALNNTDNLKIKELAVSAIGAIANAAKELLVPYFTPVIESLKGFLTTTTEEMRSLQTQSLDTLSVLARTIGKDVFSPLAAECVQLGLNLTDTIDDPDLRRCTYSLYSAVSIVSPDCLTPHLTAITTVMLYALKSSEGVTVEIIIVALVFEILPIKTNISISHFLFYCFQAHLEEDKTFVLLDDDDDDNEEKDTEDFLEDDKETDIHDVAGFSVENAYIDEKEDACEALGEIAFNAGILSYFSPQFPHEDVRRAAFGAMGQFCRAQHKVWKENPTEANHQALLKLLDIVVPCFLETVRTEPERHVVMGVLESMNSVIKSCKEVVFKNPSRLKEISHAIRDVLKKKTPCQDSGGDEVDDEDQQAEYDAMLQEFAGEGIPLVAASVPADNFFPFLNDLLPFIMNKAKSSCTVADRSFSVVAGRLSNRLLPVLVAGAKDSDPEVRNNSVFGLGFLSKVCLRDYPMMLSVFSNLLSKESDLRVIDNLCAALCRMIMSNVDAVPLEQVLPALVARLPLKEDQEENNTVFSCLAMLYTHSPALVQSKAHLHLFIFEDEFRSLWSKLNHSADFQAAVTALPAEQRDSLSAAITAS</sequence>
<dbReference type="InterPro" id="IPR001494">
    <property type="entry name" value="Importin-beta_N"/>
</dbReference>
<dbReference type="GO" id="GO:0005634">
    <property type="term" value="C:nucleus"/>
    <property type="evidence" value="ECO:0007669"/>
    <property type="project" value="UniProtKB-SubCell"/>
</dbReference>
<accession>A0A669D3E6</accession>
<evidence type="ECO:0000256" key="7">
    <source>
        <dbReference type="ARBA" id="ARBA00023242"/>
    </source>
</evidence>
<gene>
    <name evidence="11" type="primary">ipo4</name>
</gene>
<evidence type="ECO:0000256" key="1">
    <source>
        <dbReference type="ARBA" id="ARBA00004123"/>
    </source>
</evidence>
<dbReference type="InterPro" id="IPR058584">
    <property type="entry name" value="IMB1_TNPO1-like_TPR"/>
</dbReference>
<keyword evidence="4" id="KW-0963">Cytoplasm</keyword>
<protein>
    <submittedName>
        <fullName evidence="11">Importin 4</fullName>
    </submittedName>
</protein>
<keyword evidence="6" id="KW-0653">Protein transport</keyword>